<dbReference type="AlphaFoldDB" id="A0A1I8F6W3"/>
<organism evidence="7 8">
    <name type="scientific">Macrostomum lignano</name>
    <dbReference type="NCBI Taxonomy" id="282301"/>
    <lineage>
        <taxon>Eukaryota</taxon>
        <taxon>Metazoa</taxon>
        <taxon>Spiralia</taxon>
        <taxon>Lophotrochozoa</taxon>
        <taxon>Platyhelminthes</taxon>
        <taxon>Rhabditophora</taxon>
        <taxon>Macrostomorpha</taxon>
        <taxon>Macrostomida</taxon>
        <taxon>Macrostomidae</taxon>
        <taxon>Macrostomum</taxon>
    </lineage>
</organism>
<evidence type="ECO:0000256" key="5">
    <source>
        <dbReference type="ARBA" id="ARBA00023180"/>
    </source>
</evidence>
<dbReference type="GO" id="GO:0016020">
    <property type="term" value="C:membrane"/>
    <property type="evidence" value="ECO:0007669"/>
    <property type="project" value="UniProtKB-SubCell"/>
</dbReference>
<keyword evidence="7" id="KW-1185">Reference proteome</keyword>
<reference evidence="8" key="1">
    <citation type="submission" date="2016-11" db="UniProtKB">
        <authorList>
            <consortium name="WormBaseParasite"/>
        </authorList>
    </citation>
    <scope>IDENTIFICATION</scope>
</reference>
<dbReference type="WBParaSite" id="maker-unitig_22939-snap-gene-0.2-mRNA-1">
    <property type="protein sequence ID" value="maker-unitig_22939-snap-gene-0.2-mRNA-1"/>
    <property type="gene ID" value="maker-unitig_22939-snap-gene-0.2"/>
</dbReference>
<evidence type="ECO:0000259" key="6">
    <source>
        <dbReference type="PROSITE" id="PS50259"/>
    </source>
</evidence>
<evidence type="ECO:0000313" key="8">
    <source>
        <dbReference type="WBParaSite" id="maker-unitig_22939-snap-gene-0.2-mRNA-1"/>
    </source>
</evidence>
<name>A0A1I8F6W3_9PLAT</name>
<evidence type="ECO:0000256" key="2">
    <source>
        <dbReference type="ARBA" id="ARBA00022692"/>
    </source>
</evidence>
<keyword evidence="2" id="KW-0812">Transmembrane</keyword>
<protein>
    <submittedName>
        <fullName evidence="8">G_PROTEIN_RECEP_F3_4 domain-containing protein</fullName>
    </submittedName>
</protein>
<keyword evidence="5" id="KW-0325">Glycoprotein</keyword>
<evidence type="ECO:0000313" key="7">
    <source>
        <dbReference type="Proteomes" id="UP000095280"/>
    </source>
</evidence>
<evidence type="ECO:0000256" key="3">
    <source>
        <dbReference type="ARBA" id="ARBA00022989"/>
    </source>
</evidence>
<keyword evidence="3" id="KW-1133">Transmembrane helix</keyword>
<proteinExistence type="predicted"/>
<dbReference type="Proteomes" id="UP000095280">
    <property type="component" value="Unplaced"/>
</dbReference>
<sequence length="605" mass="66035">LAGFHGFADYGHPPAAIRAHPVNRLCCGSGSKRMCGCRYGNRSSLEDSEMTDFAELPTLHFVSDAGGISSSSTTALDGPPEYSIQYYSFQQARWTTGGTYVGTKAHKDRLTAEATTRSRVLSLPGVPLRRRLRPGRGETIPTAAAAAGCASKCARYDIVLQSQVSPMHSWLSRHSRASQVCSTCPEWQRSRTLLATLRAAAVDLERLQPFAHNSGSLSCPAWPHLAVCILIRVAPGLCFTVCHAAILAKTNRIARIFQVSSNSSKKTKFTSPISQLYIIGSMVIAELLILSCGRAHEQARAGVQRGERPPTLSASISFPIVLLLLATLYAFKIRKVPDGFNETRMVAFVKLCELRRDSFILIPVMFVLDKETGVVLCYGMQLSATAVLLGLFPAQGVHRAGQAREKTTKEAVMSRTRSLGTINSKYAQVETRKNSMDSIGCRRCLSAAGSVAQDVNNLEGNRGLDSVELHYSRRALHLHLRVHKNVSFSDVEIVRQRPTDDNAERFAGLATRAAEGGRLVAVAQDRWRVSGLKGGQQPLRKSGGHPPDLTTTVQPTRLSHPPCSHLHHHVPIAVQLFDIARAQSKLVLTFELRQNCAANADGCER</sequence>
<evidence type="ECO:0000256" key="1">
    <source>
        <dbReference type="ARBA" id="ARBA00004141"/>
    </source>
</evidence>
<dbReference type="GO" id="GO:0004930">
    <property type="term" value="F:G protein-coupled receptor activity"/>
    <property type="evidence" value="ECO:0007669"/>
    <property type="project" value="InterPro"/>
</dbReference>
<evidence type="ECO:0000256" key="4">
    <source>
        <dbReference type="ARBA" id="ARBA00023136"/>
    </source>
</evidence>
<accession>A0A1I8F6W3</accession>
<dbReference type="InterPro" id="IPR017978">
    <property type="entry name" value="GPCR_3_C"/>
</dbReference>
<dbReference type="PROSITE" id="PS50259">
    <property type="entry name" value="G_PROTEIN_RECEP_F3_4"/>
    <property type="match status" value="1"/>
</dbReference>
<feature type="domain" description="G-protein coupled receptors family 3 profile" evidence="6">
    <location>
        <begin position="223"/>
        <end position="367"/>
    </location>
</feature>
<comment type="subcellular location">
    <subcellularLocation>
        <location evidence="1">Membrane</location>
        <topology evidence="1">Multi-pass membrane protein</topology>
    </subcellularLocation>
</comment>
<dbReference type="InterPro" id="IPR050726">
    <property type="entry name" value="mGluR"/>
</dbReference>
<dbReference type="PANTHER" id="PTHR24060">
    <property type="entry name" value="METABOTROPIC GLUTAMATE RECEPTOR"/>
    <property type="match status" value="1"/>
</dbReference>
<keyword evidence="4" id="KW-0472">Membrane</keyword>
<dbReference type="Pfam" id="PF00003">
    <property type="entry name" value="7tm_3"/>
    <property type="match status" value="1"/>
</dbReference>